<protein>
    <submittedName>
        <fullName evidence="2">Uncharacterized protein</fullName>
    </submittedName>
</protein>
<gene>
    <name evidence="2" type="ORF">GCM10014715_83950</name>
</gene>
<evidence type="ECO:0000313" key="2">
    <source>
        <dbReference type="EMBL" id="GHF15866.1"/>
    </source>
</evidence>
<feature type="compositionally biased region" description="Low complexity" evidence="1">
    <location>
        <begin position="81"/>
        <end position="93"/>
    </location>
</feature>
<dbReference type="Proteomes" id="UP000641386">
    <property type="component" value="Unassembled WGS sequence"/>
</dbReference>
<dbReference type="EMBL" id="BNBC01000072">
    <property type="protein sequence ID" value="GHF15866.1"/>
    <property type="molecule type" value="Genomic_DNA"/>
</dbReference>
<reference evidence="2" key="2">
    <citation type="submission" date="2020-09" db="EMBL/GenBank/DDBJ databases">
        <authorList>
            <person name="Sun Q."/>
            <person name="Ohkuma M."/>
        </authorList>
    </citation>
    <scope>NUCLEOTIDE SEQUENCE</scope>
    <source>
        <strain evidence="2">JCM 3302</strain>
    </source>
</reference>
<sequence>MGGLVDGCPGGVWSMPADQTAHGDDRVGEVEEGVDDGGTPLLGGVSSIMPGSRWLAPHLAALSSVADAPHRRTTSLKTIEPAGSPSAAAPEDR</sequence>
<keyword evidence="3" id="KW-1185">Reference proteome</keyword>
<reference evidence="2" key="1">
    <citation type="journal article" date="2014" name="Int. J. Syst. Evol. Microbiol.">
        <title>Complete genome sequence of Corynebacterium casei LMG S-19264T (=DSM 44701T), isolated from a smear-ripened cheese.</title>
        <authorList>
            <consortium name="US DOE Joint Genome Institute (JGI-PGF)"/>
            <person name="Walter F."/>
            <person name="Albersmeier A."/>
            <person name="Kalinowski J."/>
            <person name="Ruckert C."/>
        </authorList>
    </citation>
    <scope>NUCLEOTIDE SEQUENCE</scope>
    <source>
        <strain evidence="2">JCM 3302</strain>
    </source>
</reference>
<evidence type="ECO:0000256" key="1">
    <source>
        <dbReference type="SAM" id="MobiDB-lite"/>
    </source>
</evidence>
<feature type="compositionally biased region" description="Gly residues" evidence="1">
    <location>
        <begin position="1"/>
        <end position="10"/>
    </location>
</feature>
<dbReference type="AlphaFoldDB" id="A0A919APL0"/>
<organism evidence="2 3">
    <name type="scientific">Streptomyces spiralis</name>
    <dbReference type="NCBI Taxonomy" id="66376"/>
    <lineage>
        <taxon>Bacteria</taxon>
        <taxon>Bacillati</taxon>
        <taxon>Actinomycetota</taxon>
        <taxon>Actinomycetes</taxon>
        <taxon>Kitasatosporales</taxon>
        <taxon>Streptomycetaceae</taxon>
        <taxon>Streptomyces</taxon>
    </lineage>
</organism>
<evidence type="ECO:0000313" key="3">
    <source>
        <dbReference type="Proteomes" id="UP000641386"/>
    </source>
</evidence>
<feature type="region of interest" description="Disordered" evidence="1">
    <location>
        <begin position="72"/>
        <end position="93"/>
    </location>
</feature>
<feature type="region of interest" description="Disordered" evidence="1">
    <location>
        <begin position="1"/>
        <end position="44"/>
    </location>
</feature>
<proteinExistence type="predicted"/>
<comment type="caution">
    <text evidence="2">The sequence shown here is derived from an EMBL/GenBank/DDBJ whole genome shotgun (WGS) entry which is preliminary data.</text>
</comment>
<name>A0A919APL0_9ACTN</name>
<accession>A0A919APL0</accession>